<keyword evidence="6 13" id="KW-0812">Transmembrane</keyword>
<name>A0A3Q2H8S6_HORSE</name>
<dbReference type="Ensembl" id="ENSECAT00000052132.2">
    <property type="protein sequence ID" value="ENSECAP00000030413.2"/>
    <property type="gene ID" value="ENSECAG00000036863.2"/>
</dbReference>
<keyword evidence="9" id="KW-0297">G-protein coupled receptor</keyword>
<comment type="similarity">
    <text evidence="3">Belongs to the G-protein coupled receptor 1 family.</text>
</comment>
<evidence type="ECO:0000313" key="15">
    <source>
        <dbReference type="Ensembl" id="ENSECAP00000030413.2"/>
    </source>
</evidence>
<reference evidence="15" key="2">
    <citation type="submission" date="2025-08" db="UniProtKB">
        <authorList>
            <consortium name="Ensembl"/>
        </authorList>
    </citation>
    <scope>IDENTIFICATION</scope>
    <source>
        <strain evidence="15">Thoroughbred</strain>
    </source>
</reference>
<reference evidence="15 16" key="1">
    <citation type="journal article" date="2009" name="Science">
        <title>Genome sequence, comparative analysis, and population genetics of the domestic horse.</title>
        <authorList>
            <consortium name="Broad Institute Genome Sequencing Platform"/>
            <consortium name="Broad Institute Whole Genome Assembly Team"/>
            <person name="Wade C.M."/>
            <person name="Giulotto E."/>
            <person name="Sigurdsson S."/>
            <person name="Zoli M."/>
            <person name="Gnerre S."/>
            <person name="Imsland F."/>
            <person name="Lear T.L."/>
            <person name="Adelson D.L."/>
            <person name="Bailey E."/>
            <person name="Bellone R.R."/>
            <person name="Bloecker H."/>
            <person name="Distl O."/>
            <person name="Edgar R.C."/>
            <person name="Garber M."/>
            <person name="Leeb T."/>
            <person name="Mauceli E."/>
            <person name="MacLeod J.N."/>
            <person name="Penedo M.C.T."/>
            <person name="Raison J.M."/>
            <person name="Sharpe T."/>
            <person name="Vogel J."/>
            <person name="Andersson L."/>
            <person name="Antczak D.F."/>
            <person name="Biagi T."/>
            <person name="Binns M.M."/>
            <person name="Chowdhary B.P."/>
            <person name="Coleman S.J."/>
            <person name="Della Valle G."/>
            <person name="Fryc S."/>
            <person name="Guerin G."/>
            <person name="Hasegawa T."/>
            <person name="Hill E.W."/>
            <person name="Jurka J."/>
            <person name="Kiialainen A."/>
            <person name="Lindgren G."/>
            <person name="Liu J."/>
            <person name="Magnani E."/>
            <person name="Mickelson J.R."/>
            <person name="Murray J."/>
            <person name="Nergadze S.G."/>
            <person name="Onofrio R."/>
            <person name="Pedroni S."/>
            <person name="Piras M.F."/>
            <person name="Raudsepp T."/>
            <person name="Rocchi M."/>
            <person name="Roeed K.H."/>
            <person name="Ryder O.A."/>
            <person name="Searle S."/>
            <person name="Skow L."/>
            <person name="Swinburne J.E."/>
            <person name="Syvaenen A.C."/>
            <person name="Tozaki T."/>
            <person name="Valberg S.J."/>
            <person name="Vaudin M."/>
            <person name="White J.R."/>
            <person name="Zody M.C."/>
            <person name="Lander E.S."/>
            <person name="Lindblad-Toh K."/>
        </authorList>
    </citation>
    <scope>NUCLEOTIDE SEQUENCE [LARGE SCALE GENOMIC DNA]</scope>
    <source>
        <strain evidence="15 16">Thoroughbred</strain>
    </source>
</reference>
<feature type="transmembrane region" description="Helical" evidence="13">
    <location>
        <begin position="152"/>
        <end position="177"/>
    </location>
</feature>
<organism evidence="15 16">
    <name type="scientific">Equus caballus</name>
    <name type="common">Horse</name>
    <dbReference type="NCBI Taxonomy" id="9796"/>
    <lineage>
        <taxon>Eukaryota</taxon>
        <taxon>Metazoa</taxon>
        <taxon>Chordata</taxon>
        <taxon>Craniata</taxon>
        <taxon>Vertebrata</taxon>
        <taxon>Euteleostomi</taxon>
        <taxon>Mammalia</taxon>
        <taxon>Eutheria</taxon>
        <taxon>Laurasiatheria</taxon>
        <taxon>Perissodactyla</taxon>
        <taxon>Equidae</taxon>
        <taxon>Equus</taxon>
    </lineage>
</organism>
<dbReference type="STRING" id="9796.ENSECAP00000030413"/>
<protein>
    <recommendedName>
        <fullName evidence="14">G-protein coupled receptors family 1 profile domain-containing protein</fullName>
    </recommendedName>
</protein>
<dbReference type="Proteomes" id="UP000002281">
    <property type="component" value="Chromosome 2"/>
</dbReference>
<evidence type="ECO:0000256" key="13">
    <source>
        <dbReference type="SAM" id="Phobius"/>
    </source>
</evidence>
<dbReference type="GO" id="GO:0004984">
    <property type="term" value="F:olfactory receptor activity"/>
    <property type="evidence" value="ECO:0000318"/>
    <property type="project" value="GO_Central"/>
</dbReference>
<dbReference type="Pfam" id="PF13853">
    <property type="entry name" value="7tm_4"/>
    <property type="match status" value="1"/>
</dbReference>
<evidence type="ECO:0000313" key="16">
    <source>
        <dbReference type="Proteomes" id="UP000002281"/>
    </source>
</evidence>
<dbReference type="GO" id="GO:0050911">
    <property type="term" value="P:detection of chemical stimulus involved in sensory perception of smell"/>
    <property type="evidence" value="ECO:0000318"/>
    <property type="project" value="GO_Central"/>
</dbReference>
<keyword evidence="4" id="KW-1003">Cell membrane</keyword>
<evidence type="ECO:0000259" key="14">
    <source>
        <dbReference type="PROSITE" id="PS50262"/>
    </source>
</evidence>
<evidence type="ECO:0000256" key="2">
    <source>
        <dbReference type="ARBA" id="ARBA00004651"/>
    </source>
</evidence>
<dbReference type="GO" id="GO:0004930">
    <property type="term" value="F:G protein-coupled receptor activity"/>
    <property type="evidence" value="ECO:0007669"/>
    <property type="project" value="UniProtKB-KW"/>
</dbReference>
<dbReference type="InterPro" id="IPR000276">
    <property type="entry name" value="GPCR_Rhodpsn"/>
</dbReference>
<feature type="domain" description="G-protein coupled receptors family 1 profile" evidence="14">
    <location>
        <begin position="61"/>
        <end position="267"/>
    </location>
</feature>
<evidence type="ECO:0000256" key="5">
    <source>
        <dbReference type="ARBA" id="ARBA00022606"/>
    </source>
</evidence>
<comment type="function">
    <text evidence="1">Putative odorant or sperm cell receptor.</text>
</comment>
<feature type="transmembrane region" description="Helical" evidence="13">
    <location>
        <begin position="118"/>
        <end position="140"/>
    </location>
</feature>
<dbReference type="SUPFAM" id="SSF81321">
    <property type="entry name" value="Family A G protein-coupled receptor-like"/>
    <property type="match status" value="1"/>
</dbReference>
<dbReference type="InterPro" id="IPR017452">
    <property type="entry name" value="GPCR_Rhodpsn_7TM"/>
</dbReference>
<dbReference type="Bgee" id="ENSECAG00000036863">
    <property type="expression patterns" value="Expressed in retina"/>
</dbReference>
<evidence type="ECO:0000256" key="6">
    <source>
        <dbReference type="ARBA" id="ARBA00022692"/>
    </source>
</evidence>
<dbReference type="PaxDb" id="9796-ENSECAP00000030413"/>
<evidence type="ECO:0000256" key="1">
    <source>
        <dbReference type="ARBA" id="ARBA00003929"/>
    </source>
</evidence>
<evidence type="ECO:0000256" key="10">
    <source>
        <dbReference type="ARBA" id="ARBA00023136"/>
    </source>
</evidence>
<feature type="transmembrane region" description="Helical" evidence="13">
    <location>
        <begin position="46"/>
        <end position="71"/>
    </location>
</feature>
<keyword evidence="11" id="KW-0675">Receptor</keyword>
<dbReference type="FunFam" id="1.10.1220.70:FF:000001">
    <property type="entry name" value="Olfactory receptor"/>
    <property type="match status" value="1"/>
</dbReference>
<comment type="subcellular location">
    <subcellularLocation>
        <location evidence="2">Cell membrane</location>
        <topology evidence="2">Multi-pass membrane protein</topology>
    </subcellularLocation>
</comment>
<accession>A0A3Q2H8S6</accession>
<keyword evidence="10 13" id="KW-0472">Membrane</keyword>
<dbReference type="Gene3D" id="1.20.1070.10">
    <property type="entry name" value="Rhodopsin 7-helix transmembrane proteins"/>
    <property type="match status" value="1"/>
</dbReference>
<dbReference type="PROSITE" id="PS50262">
    <property type="entry name" value="G_PROTEIN_RECEP_F1_2"/>
    <property type="match status" value="1"/>
</dbReference>
<evidence type="ECO:0000256" key="12">
    <source>
        <dbReference type="ARBA" id="ARBA00023224"/>
    </source>
</evidence>
<evidence type="ECO:0000256" key="9">
    <source>
        <dbReference type="ARBA" id="ARBA00023040"/>
    </source>
</evidence>
<proteinExistence type="inferred from homology"/>
<reference evidence="15" key="3">
    <citation type="submission" date="2025-09" db="UniProtKB">
        <authorList>
            <consortium name="Ensembl"/>
        </authorList>
    </citation>
    <scope>IDENTIFICATION</scope>
    <source>
        <strain evidence="15">Thoroughbred</strain>
    </source>
</reference>
<dbReference type="AlphaFoldDB" id="A0A3Q2H8S6"/>
<feature type="transmembrane region" description="Helical" evidence="13">
    <location>
        <begin position="219"/>
        <end position="238"/>
    </location>
</feature>
<dbReference type="PANTHER" id="PTHR26453">
    <property type="entry name" value="OLFACTORY RECEPTOR"/>
    <property type="match status" value="1"/>
</dbReference>
<evidence type="ECO:0000256" key="4">
    <source>
        <dbReference type="ARBA" id="ARBA00022475"/>
    </source>
</evidence>
<dbReference type="PRINTS" id="PR00245">
    <property type="entry name" value="OLFACTORYR"/>
</dbReference>
<keyword evidence="12" id="KW-0807">Transducer</keyword>
<dbReference type="GO" id="GO:0005886">
    <property type="term" value="C:plasma membrane"/>
    <property type="evidence" value="ECO:0000318"/>
    <property type="project" value="GO_Central"/>
</dbReference>
<evidence type="ECO:0000256" key="8">
    <source>
        <dbReference type="ARBA" id="ARBA00022989"/>
    </source>
</evidence>
<keyword evidence="16" id="KW-1185">Reference proteome</keyword>
<dbReference type="FunFam" id="1.20.1070.10:FF:000001">
    <property type="entry name" value="Olfactory receptor"/>
    <property type="match status" value="1"/>
</dbReference>
<dbReference type="PRINTS" id="PR00237">
    <property type="entry name" value="GPCRRHODOPSN"/>
</dbReference>
<feature type="transmembrane region" description="Helical" evidence="13">
    <location>
        <begin position="78"/>
        <end position="98"/>
    </location>
</feature>
<evidence type="ECO:0000256" key="7">
    <source>
        <dbReference type="ARBA" id="ARBA00022725"/>
    </source>
</evidence>
<evidence type="ECO:0000256" key="3">
    <source>
        <dbReference type="ARBA" id="ARBA00010663"/>
    </source>
</evidence>
<sequence>TGQRQHLNECDSLIGLIMWMPPGQNQSWVSEFILLGFSSDPTSNRILFIVFFLLYLSSVLANGLIVTLICLDTHLHTPMYFFLCILSLLDMGSVTTTMPQMLVHLLAHSQAISFTGCWLQMYMFGTLSVAECILFVIMAYDRYVAICYPLRYTVILNWGLCTRLAAGTWAGGFFSLIHTSLTMRLPYCGPNVVNHYFCEGPSVRSLACMDTHLIEMADLVISVFMLVAPLSLILASYIRIAQAILKIKSTQGRCKAFSTCASHLIVIRPNSSYSPERDKQISLFYNVFTALLNPVVYSLRNKDIKGALLKVMGQEGPGVECPMLRKGTASIT</sequence>
<keyword evidence="8 13" id="KW-1133">Transmembrane helix</keyword>
<keyword evidence="5" id="KW-0716">Sensory transduction</keyword>
<dbReference type="GeneTree" id="ENSGT01140000282496"/>
<dbReference type="InterPro" id="IPR000725">
    <property type="entry name" value="Olfact_rcpt"/>
</dbReference>
<dbReference type="InParanoid" id="A0A3Q2H8S6"/>
<keyword evidence="7" id="KW-0552">Olfaction</keyword>
<evidence type="ECO:0000256" key="11">
    <source>
        <dbReference type="ARBA" id="ARBA00023170"/>
    </source>
</evidence>